<accession>A0A218XQX9</accession>
<proteinExistence type="predicted"/>
<protein>
    <submittedName>
        <fullName evidence="2">Uncharacterized protein</fullName>
    </submittedName>
</protein>
<sequence length="96" mass="10732">MAQPNPTFQSQTPYSIPATPTPSQLIDSPSQTLTTHDLSLSFPDQTDHHLIELVEIQPNDPNIERKLMMSLDEFRKCSSLLGDLELDDQIIGRALS</sequence>
<comment type="caution">
    <text evidence="2">The sequence shown here is derived from an EMBL/GenBank/DDBJ whole genome shotgun (WGS) entry which is preliminary data.</text>
</comment>
<evidence type="ECO:0000313" key="3">
    <source>
        <dbReference type="Proteomes" id="UP000197138"/>
    </source>
</evidence>
<organism evidence="2 3">
    <name type="scientific">Punica granatum</name>
    <name type="common">Pomegranate</name>
    <dbReference type="NCBI Taxonomy" id="22663"/>
    <lineage>
        <taxon>Eukaryota</taxon>
        <taxon>Viridiplantae</taxon>
        <taxon>Streptophyta</taxon>
        <taxon>Embryophyta</taxon>
        <taxon>Tracheophyta</taxon>
        <taxon>Spermatophyta</taxon>
        <taxon>Magnoliopsida</taxon>
        <taxon>eudicotyledons</taxon>
        <taxon>Gunneridae</taxon>
        <taxon>Pentapetalae</taxon>
        <taxon>rosids</taxon>
        <taxon>malvids</taxon>
        <taxon>Myrtales</taxon>
        <taxon>Lythraceae</taxon>
        <taxon>Punica</taxon>
    </lineage>
</organism>
<feature type="compositionally biased region" description="Polar residues" evidence="1">
    <location>
        <begin position="21"/>
        <end position="39"/>
    </location>
</feature>
<dbReference type="Proteomes" id="UP000197138">
    <property type="component" value="Unassembled WGS sequence"/>
</dbReference>
<feature type="region of interest" description="Disordered" evidence="1">
    <location>
        <begin position="1"/>
        <end position="39"/>
    </location>
</feature>
<reference evidence="3" key="1">
    <citation type="journal article" date="2017" name="Plant J.">
        <title>The pomegranate (Punica granatum L.) genome and the genomics of punicalagin biosynthesis.</title>
        <authorList>
            <person name="Qin G."/>
            <person name="Xu C."/>
            <person name="Ming R."/>
            <person name="Tang H."/>
            <person name="Guyot R."/>
            <person name="Kramer E.M."/>
            <person name="Hu Y."/>
            <person name="Yi X."/>
            <person name="Qi Y."/>
            <person name="Xu X."/>
            <person name="Gao Z."/>
            <person name="Pan H."/>
            <person name="Jian J."/>
            <person name="Tian Y."/>
            <person name="Yue Z."/>
            <person name="Xu Y."/>
        </authorList>
    </citation>
    <scope>NUCLEOTIDE SEQUENCE [LARGE SCALE GENOMIC DNA]</scope>
    <source>
        <strain evidence="3">cv. Dabenzi</strain>
    </source>
</reference>
<name>A0A218XQX9_PUNGR</name>
<dbReference type="AlphaFoldDB" id="A0A218XQX9"/>
<dbReference type="EMBL" id="MTKT01000931">
    <property type="protein sequence ID" value="OWM87059.1"/>
    <property type="molecule type" value="Genomic_DNA"/>
</dbReference>
<feature type="compositionally biased region" description="Polar residues" evidence="1">
    <location>
        <begin position="1"/>
        <end position="14"/>
    </location>
</feature>
<gene>
    <name evidence="2" type="ORF">CDL15_Pgr017644</name>
</gene>
<evidence type="ECO:0000313" key="2">
    <source>
        <dbReference type="EMBL" id="OWM87059.1"/>
    </source>
</evidence>
<evidence type="ECO:0000256" key="1">
    <source>
        <dbReference type="SAM" id="MobiDB-lite"/>
    </source>
</evidence>